<name>A0A7C8YP84_OPUST</name>
<evidence type="ECO:0000313" key="1">
    <source>
        <dbReference type="EMBL" id="MBA4622871.1"/>
    </source>
</evidence>
<proteinExistence type="predicted"/>
<reference evidence="1" key="2">
    <citation type="submission" date="2020-07" db="EMBL/GenBank/DDBJ databases">
        <authorList>
            <person name="Vera ALvarez R."/>
            <person name="Arias-Moreno D.M."/>
            <person name="Jimenez-Jacinto V."/>
            <person name="Jimenez-Bremont J.F."/>
            <person name="Swaminathan K."/>
            <person name="Moose S.P."/>
            <person name="Guerrero-Gonzalez M.L."/>
            <person name="Marino-Ramirez L."/>
            <person name="Landsman D."/>
            <person name="Rodriguez-Kessler M."/>
            <person name="Delgado-Sanchez P."/>
        </authorList>
    </citation>
    <scope>NUCLEOTIDE SEQUENCE</scope>
    <source>
        <tissue evidence="1">Cladode</tissue>
    </source>
</reference>
<accession>A0A7C8YP84</accession>
<sequence>MYSYLHPHRGIFNSERSSIGISSPIESWSCRPSSSKFNQEVRSWGPSNSFATLRSSIESNSKGKLEKSKGSLLSLDESRMFPGEISPCLPWLPLTEGCTGCVDICVAFCLGLAFVFRSPFKLVIDERPPLALASLSLLFPLAPPKRADPRFDVGLAEGLPPTSSSNTSFFLPLFNIGPFLAKAWSD</sequence>
<organism evidence="1">
    <name type="scientific">Opuntia streptacantha</name>
    <name type="common">Prickly pear cactus</name>
    <name type="synonym">Opuntia cardona</name>
    <dbReference type="NCBI Taxonomy" id="393608"/>
    <lineage>
        <taxon>Eukaryota</taxon>
        <taxon>Viridiplantae</taxon>
        <taxon>Streptophyta</taxon>
        <taxon>Embryophyta</taxon>
        <taxon>Tracheophyta</taxon>
        <taxon>Spermatophyta</taxon>
        <taxon>Magnoliopsida</taxon>
        <taxon>eudicotyledons</taxon>
        <taxon>Gunneridae</taxon>
        <taxon>Pentapetalae</taxon>
        <taxon>Caryophyllales</taxon>
        <taxon>Cactineae</taxon>
        <taxon>Cactaceae</taxon>
        <taxon>Opuntioideae</taxon>
        <taxon>Opuntia</taxon>
    </lineage>
</organism>
<dbReference type="EMBL" id="GISG01040722">
    <property type="protein sequence ID" value="MBA4622871.1"/>
    <property type="molecule type" value="Transcribed_RNA"/>
</dbReference>
<dbReference type="AlphaFoldDB" id="A0A7C8YP84"/>
<protein>
    <submittedName>
        <fullName evidence="1">Uncharacterized protein</fullName>
    </submittedName>
</protein>
<reference evidence="1" key="1">
    <citation type="journal article" date="2013" name="J. Plant Res.">
        <title>Effect of fungi and light on seed germination of three Opuntia species from semiarid lands of central Mexico.</title>
        <authorList>
            <person name="Delgado-Sanchez P."/>
            <person name="Jimenez-Bremont J.F."/>
            <person name="Guerrero-Gonzalez Mde L."/>
            <person name="Flores J."/>
        </authorList>
    </citation>
    <scope>NUCLEOTIDE SEQUENCE</scope>
    <source>
        <tissue evidence="1">Cladode</tissue>
    </source>
</reference>